<reference evidence="5" key="1">
    <citation type="submission" date="2017-10" db="EMBL/GenBank/DDBJ databases">
        <title>Rapid genome shrinkage in a self-fertile nematode reveals novel sperm competition proteins.</title>
        <authorList>
            <person name="Yin D."/>
            <person name="Schwarz E.M."/>
            <person name="Thomas C.G."/>
            <person name="Felde R.L."/>
            <person name="Korf I.F."/>
            <person name="Cutter A.D."/>
            <person name="Schartner C.M."/>
            <person name="Ralston E.J."/>
            <person name="Meyer B.J."/>
            <person name="Haag E.S."/>
        </authorList>
    </citation>
    <scope>NUCLEOTIDE SEQUENCE [LARGE SCALE GENOMIC DNA]</scope>
    <source>
        <strain evidence="5">JU1422</strain>
    </source>
</reference>
<dbReference type="InterPro" id="IPR055466">
    <property type="entry name" value="DUF7038"/>
</dbReference>
<evidence type="ECO:0000313" key="4">
    <source>
        <dbReference type="EMBL" id="PIC14360.1"/>
    </source>
</evidence>
<dbReference type="OrthoDB" id="5902583at2759"/>
<comment type="caution">
    <text evidence="4">The sequence shown here is derived from an EMBL/GenBank/DDBJ whole genome shotgun (WGS) entry which is preliminary data.</text>
</comment>
<dbReference type="EMBL" id="PDUG01000008">
    <property type="protein sequence ID" value="PIC14360.1"/>
    <property type="molecule type" value="Genomic_DNA"/>
</dbReference>
<sequence length="414" mass="48385">MSNPNATYGFLCEFDSRNIYLFDSLRRHLHTVRNTYNPRELVLGRCYSARHMVGYLKVLEMVIKEHHVEEKFRKNVKFHAHGSDVTAVTIATMPQNLPGLEKFQGKVWSQCLGFLRDPKNKFAETMCGGELGWVTVKYAPDGDTVFEIIDVAQDFTVNIPKEELLPTPWSPEYTEWVPRQYHPSTFVVHDKHRVLSQQQRFVKHSVCIETNISNAAYNPQNKKSSERCHHLFTTNLGMIRSVQPVQLGKWYQHEVLDNRRYNKMARSDREFYLSALATKLFEIEAPLPTKVVNGNVQIEVEFPFDHEVLESLENRRTIGWYQRTNGLKKDAHFCDQYLGKVEIYPRHAREIIQKVESYRRHLLEPFKSEPITVVGEVVRHRNAYQNNKKYPENGIFLVQRIIGIKDVKGRIINV</sequence>
<evidence type="ECO:0000259" key="2">
    <source>
        <dbReference type="Pfam" id="PF23049"/>
    </source>
</evidence>
<proteinExistence type="predicted"/>
<organism evidence="4 5">
    <name type="scientific">Caenorhabditis nigoni</name>
    <dbReference type="NCBI Taxonomy" id="1611254"/>
    <lineage>
        <taxon>Eukaryota</taxon>
        <taxon>Metazoa</taxon>
        <taxon>Ecdysozoa</taxon>
        <taxon>Nematoda</taxon>
        <taxon>Chromadorea</taxon>
        <taxon>Rhabditida</taxon>
        <taxon>Rhabditina</taxon>
        <taxon>Rhabditomorpha</taxon>
        <taxon>Rhabditoidea</taxon>
        <taxon>Rhabditidae</taxon>
        <taxon>Peloderinae</taxon>
        <taxon>Caenorhabditis</taxon>
    </lineage>
</organism>
<dbReference type="Pfam" id="PF23047">
    <property type="entry name" value="DUF7038"/>
    <property type="match status" value="1"/>
</dbReference>
<evidence type="ECO:0000313" key="5">
    <source>
        <dbReference type="Proteomes" id="UP000230233"/>
    </source>
</evidence>
<dbReference type="Pfam" id="PF23051">
    <property type="entry name" value="DUF7040"/>
    <property type="match status" value="1"/>
</dbReference>
<feature type="domain" description="DUF7039" evidence="2">
    <location>
        <begin position="206"/>
        <end position="242"/>
    </location>
</feature>
<name>A0A2G5SH38_9PELO</name>
<feature type="domain" description="DUF7038" evidence="1">
    <location>
        <begin position="83"/>
        <end position="172"/>
    </location>
</feature>
<dbReference type="InterPro" id="IPR055468">
    <property type="entry name" value="DUF7040"/>
</dbReference>
<dbReference type="Pfam" id="PF23049">
    <property type="entry name" value="DUF7039"/>
    <property type="match status" value="1"/>
</dbReference>
<gene>
    <name evidence="4" type="ORF">B9Z55_027290</name>
</gene>
<accession>A0A2G5SH38</accession>
<evidence type="ECO:0000259" key="1">
    <source>
        <dbReference type="Pfam" id="PF23047"/>
    </source>
</evidence>
<keyword evidence="5" id="KW-1185">Reference proteome</keyword>
<dbReference type="InterPro" id="IPR055467">
    <property type="entry name" value="DUF7039"/>
</dbReference>
<protein>
    <submittedName>
        <fullName evidence="4">Uncharacterized protein</fullName>
    </submittedName>
</protein>
<evidence type="ECO:0000259" key="3">
    <source>
        <dbReference type="Pfam" id="PF23051"/>
    </source>
</evidence>
<dbReference type="Proteomes" id="UP000230233">
    <property type="component" value="Unassembled WGS sequence"/>
</dbReference>
<dbReference type="AlphaFoldDB" id="A0A2G5SH38"/>
<feature type="domain" description="DUF7040" evidence="3">
    <location>
        <begin position="296"/>
        <end position="406"/>
    </location>
</feature>